<dbReference type="InterPro" id="IPR020904">
    <property type="entry name" value="Sc_DH/Rdtase_CS"/>
</dbReference>
<keyword evidence="7" id="KW-1185">Reference proteome</keyword>
<dbReference type="GO" id="GO:0016491">
    <property type="term" value="F:oxidoreductase activity"/>
    <property type="evidence" value="ECO:0007669"/>
    <property type="project" value="UniProtKB-KW"/>
</dbReference>
<evidence type="ECO:0000259" key="5">
    <source>
        <dbReference type="SMART" id="SM00822"/>
    </source>
</evidence>
<dbReference type="RefSeq" id="XP_016635274.1">
    <property type="nucleotide sequence ID" value="XM_016773217.1"/>
</dbReference>
<dbReference type="EMBL" id="KN848065">
    <property type="protein sequence ID" value="KIY01152.1"/>
    <property type="molecule type" value="Genomic_DNA"/>
</dbReference>
<evidence type="ECO:0000256" key="4">
    <source>
        <dbReference type="ARBA" id="ARBA00023235"/>
    </source>
</evidence>
<dbReference type="GO" id="GO:0016853">
    <property type="term" value="F:isomerase activity"/>
    <property type="evidence" value="ECO:0007669"/>
    <property type="project" value="UniProtKB-KW"/>
</dbReference>
<dbReference type="PRINTS" id="PR00080">
    <property type="entry name" value="SDRFAMILY"/>
</dbReference>
<evidence type="ECO:0000256" key="2">
    <source>
        <dbReference type="ARBA" id="ARBA00022857"/>
    </source>
</evidence>
<reference evidence="6 7" key="1">
    <citation type="submission" date="2015-01" db="EMBL/GenBank/DDBJ databases">
        <title>The Genome Sequence of Fonsecaea multimorphosa CBS 102226.</title>
        <authorList>
            <consortium name="The Broad Institute Genomics Platform"/>
            <person name="Cuomo C."/>
            <person name="de Hoog S."/>
            <person name="Gorbushina A."/>
            <person name="Stielow B."/>
            <person name="Teixiera M."/>
            <person name="Abouelleil A."/>
            <person name="Chapman S.B."/>
            <person name="Priest M."/>
            <person name="Young S.K."/>
            <person name="Wortman J."/>
            <person name="Nusbaum C."/>
            <person name="Birren B."/>
        </authorList>
    </citation>
    <scope>NUCLEOTIDE SEQUENCE [LARGE SCALE GENOMIC DNA]</scope>
    <source>
        <strain evidence="6 7">CBS 102226</strain>
    </source>
</reference>
<feature type="domain" description="Ketoreductase" evidence="5">
    <location>
        <begin position="311"/>
        <end position="489"/>
    </location>
</feature>
<dbReference type="Gene3D" id="3.40.50.720">
    <property type="entry name" value="NAD(P)-binding Rossmann-like Domain"/>
    <property type="match status" value="2"/>
</dbReference>
<dbReference type="InterPro" id="IPR002347">
    <property type="entry name" value="SDR_fam"/>
</dbReference>
<dbReference type="CDD" id="cd05353">
    <property type="entry name" value="hydroxyacyl-CoA-like_DH_SDR_c-like"/>
    <property type="match status" value="1"/>
</dbReference>
<dbReference type="InterPro" id="IPR036291">
    <property type="entry name" value="NAD(P)-bd_dom_sf"/>
</dbReference>
<dbReference type="InterPro" id="IPR051687">
    <property type="entry name" value="Peroxisomal_Beta-Oxidation"/>
</dbReference>
<dbReference type="SUPFAM" id="SSF51735">
    <property type="entry name" value="NAD(P)-binding Rossmann-fold domains"/>
    <property type="match status" value="2"/>
</dbReference>
<dbReference type="Proteomes" id="UP000053411">
    <property type="component" value="Unassembled WGS sequence"/>
</dbReference>
<dbReference type="InterPro" id="IPR057326">
    <property type="entry name" value="KR_dom"/>
</dbReference>
<accession>A0A0D2IVR6</accession>
<dbReference type="PANTHER" id="PTHR45024:SF2">
    <property type="entry name" value="SCP2 DOMAIN-CONTAINING PROTEIN"/>
    <property type="match status" value="1"/>
</dbReference>
<keyword evidence="3" id="KW-0560">Oxidoreductase</keyword>
<dbReference type="PROSITE" id="PS00061">
    <property type="entry name" value="ADH_SHORT"/>
    <property type="match status" value="1"/>
</dbReference>
<dbReference type="FunFam" id="3.40.50.720:FF:000410">
    <property type="entry name" value="Peroxisomal multifunctional beta-oxidation protein"/>
    <property type="match status" value="1"/>
</dbReference>
<sequence>MNQRFRFDNQTVVVTAAGNELGQAYARFFASRGANVIVSDSYKEASEIPGAADQVVQDIQRTGGRAVVNHDVVTDGEKIVQSAIDAFGRIDVLINNASLPRDIEFEHIHDVDWDQANATLLKGAFKCTRAAWPYFRKQKYGRVIFSTSTAGLYGSPGQSHSAAMGSALVGFGQTLAGEGAKYNILSNIIDPLIAAPTTGGHLSWNTQSAEIAQSVIPLVAVLAHSTTSENGSVFDVGGGYMAKLRWERSSGLLLQAGDTLTPGALLNKWDKIADFTQAEYPTGPVDMIKKLEDASKLKSNDPGEAIRFDGKVAVVTGGGAGLGRAYCLGLARLGAFVVVNDVREPDTVVNEIRAIGSKAVPNRTSVEDGAAIIETALSAFGRVDIVINNAGILRDKAFANMTEQQWDHVLNVHLQGTYKVTHAAWPHMLKQKYGRIINTTSTSGIYGNFGQTNYASAKAGILGLSRALAREGRKYNVHVNTIAPNAGTQMSRSIFTEEVAQALKTDYVVPLVLLLCSDKTPSPSTGLLFEVGSGWQGRTRWQRAGGQKWSKTHGLDPEQVAERWSKITDFQGQGLESPEDIETGLKPILADAERKNKL</sequence>
<evidence type="ECO:0000313" key="6">
    <source>
        <dbReference type="EMBL" id="KIY01152.1"/>
    </source>
</evidence>
<dbReference type="AlphaFoldDB" id="A0A0D2IVR6"/>
<organism evidence="6 7">
    <name type="scientific">Fonsecaea multimorphosa CBS 102226</name>
    <dbReference type="NCBI Taxonomy" id="1442371"/>
    <lineage>
        <taxon>Eukaryota</taxon>
        <taxon>Fungi</taxon>
        <taxon>Dikarya</taxon>
        <taxon>Ascomycota</taxon>
        <taxon>Pezizomycotina</taxon>
        <taxon>Eurotiomycetes</taxon>
        <taxon>Chaetothyriomycetidae</taxon>
        <taxon>Chaetothyriales</taxon>
        <taxon>Herpotrichiellaceae</taxon>
        <taxon>Fonsecaea</taxon>
    </lineage>
</organism>
<dbReference type="OrthoDB" id="3592703at2759"/>
<evidence type="ECO:0000313" key="7">
    <source>
        <dbReference type="Proteomes" id="UP000053411"/>
    </source>
</evidence>
<comment type="similarity">
    <text evidence="1">Belongs to the short-chain dehydrogenases/reductases (SDR) family.</text>
</comment>
<evidence type="ECO:0000256" key="3">
    <source>
        <dbReference type="ARBA" id="ARBA00023002"/>
    </source>
</evidence>
<gene>
    <name evidence="6" type="ORF">Z520_02704</name>
</gene>
<keyword evidence="4" id="KW-0413">Isomerase</keyword>
<dbReference type="Pfam" id="PF00106">
    <property type="entry name" value="adh_short"/>
    <property type="match status" value="2"/>
</dbReference>
<dbReference type="PRINTS" id="PR00081">
    <property type="entry name" value="GDHRDH"/>
</dbReference>
<dbReference type="GeneID" id="27708450"/>
<name>A0A0D2IVR6_9EURO</name>
<dbReference type="PANTHER" id="PTHR45024">
    <property type="entry name" value="DEHYDROGENASES, SHORT CHAIN"/>
    <property type="match status" value="1"/>
</dbReference>
<dbReference type="STRING" id="1442371.A0A0D2IVR6"/>
<keyword evidence="2" id="KW-0521">NADP</keyword>
<dbReference type="SMART" id="SM00822">
    <property type="entry name" value="PKS_KR"/>
    <property type="match status" value="1"/>
</dbReference>
<dbReference type="VEuPathDB" id="FungiDB:Z520_02704"/>
<evidence type="ECO:0000256" key="1">
    <source>
        <dbReference type="ARBA" id="ARBA00006484"/>
    </source>
</evidence>
<protein>
    <recommendedName>
        <fullName evidence="5">Ketoreductase domain-containing protein</fullName>
    </recommendedName>
</protein>
<proteinExistence type="inferred from homology"/>